<dbReference type="Pfam" id="PF00905">
    <property type="entry name" value="Transpeptidase"/>
    <property type="match status" value="1"/>
</dbReference>
<dbReference type="SUPFAM" id="SSF56601">
    <property type="entry name" value="beta-lactamase/transpeptidase-like"/>
    <property type="match status" value="1"/>
</dbReference>
<keyword evidence="2" id="KW-0645">Protease</keyword>
<dbReference type="Proteomes" id="UP001304298">
    <property type="component" value="Unassembled WGS sequence"/>
</dbReference>
<feature type="domain" description="Penicillin-binding protein transpeptidase" evidence="10">
    <location>
        <begin position="458"/>
        <end position="641"/>
    </location>
</feature>
<keyword evidence="5" id="KW-0378">Hydrolase</keyword>
<comment type="catalytic activity">
    <reaction evidence="8">
        <text>[GlcNAc-(1-&gt;4)-Mur2Ac(oyl-L-Ala-gamma-D-Glu-L-Lys-D-Ala-D-Ala)](n)-di-trans,octa-cis-undecaprenyl diphosphate + beta-D-GlcNAc-(1-&gt;4)-Mur2Ac(oyl-L-Ala-gamma-D-Glu-L-Lys-D-Ala-D-Ala)-di-trans,octa-cis-undecaprenyl diphosphate = [GlcNAc-(1-&gt;4)-Mur2Ac(oyl-L-Ala-gamma-D-Glu-L-Lys-D-Ala-D-Ala)](n+1)-di-trans,octa-cis-undecaprenyl diphosphate + di-trans,octa-cis-undecaprenyl diphosphate + H(+)</text>
        <dbReference type="Rhea" id="RHEA:23708"/>
        <dbReference type="Rhea" id="RHEA-COMP:9602"/>
        <dbReference type="Rhea" id="RHEA-COMP:9603"/>
        <dbReference type="ChEBI" id="CHEBI:15378"/>
        <dbReference type="ChEBI" id="CHEBI:58405"/>
        <dbReference type="ChEBI" id="CHEBI:60033"/>
        <dbReference type="ChEBI" id="CHEBI:78435"/>
        <dbReference type="EC" id="2.4.99.28"/>
    </reaction>
</comment>
<evidence type="ECO:0000256" key="3">
    <source>
        <dbReference type="ARBA" id="ARBA00022676"/>
    </source>
</evidence>
<evidence type="ECO:0000259" key="10">
    <source>
        <dbReference type="Pfam" id="PF00905"/>
    </source>
</evidence>
<feature type="region of interest" description="Disordered" evidence="9">
    <location>
        <begin position="705"/>
        <end position="724"/>
    </location>
</feature>
<sequence length="724" mass="76253">MRKADGLFKLIGLCLLAGVLVAGMLFPVVGAAGVMSNQASETVEKTSSDLADIPPPLVTTVTDSAGTPIATLYDQYRLPINENQINEAMKWALVSVEDKRFYDHHGVDWQGTLRAAVSNSTGADTQGASTITQQYIKNYLINVVYRGDTVGQKKAQEQSVARKLKEARIAIQLETKLTKQQILAGYLNIVEFSRQIYGIGAAAHAYFNTTPEKLTVPQAALLAGLVNNPINNDPWKHADKATARRNLVLDRMVENKKLAKADADRFKGEPLGVVPDFPAKPPANCIGAGPEAGFFCQYVEDYLVKSGMSKDQLYTGGYTIKTTLDQRANHEAKVSAEAQVKKTQPYVANTLSLIRPGKNRHEVVALAANRDYGQDQDQGQTTYALPAGVYNTGGAGSTYKIFTTAAAMEKGVAGIYSPIEVPDSYTSRVFTGGAKTCPPTGPPLRSNWYCVGNAGDYSRIAQGATVQTALATSPNTAFVELEDRLGSTAPGIDMAKRLGMRDTMASNIGGGTVDPKADKAEKSQSQAEYYGPRPGWPGFGAFTLGFSPLSGLELGNVAATILSGGVWCPPTPIAGVTDRNGQPVPVKEAGCEQAVPEGLANTLAVGMSKDDQPGGTSAAAAAAVGWDRPIIGKTGTTQGNVSATFVGGTPQMAGAAMTFKFGGGQGGICDAGPGNVRVCGSGNIFGGKAPARTWFGAMKNIMDGSQPHVDLPQPDPQYMGGPGR</sequence>
<dbReference type="InterPro" id="IPR050396">
    <property type="entry name" value="Glycosyltr_51/Transpeptidase"/>
</dbReference>
<dbReference type="Gene3D" id="1.10.3810.10">
    <property type="entry name" value="Biosynthetic peptidoglycan transglycosylase-like"/>
    <property type="match status" value="1"/>
</dbReference>
<evidence type="ECO:0000313" key="12">
    <source>
        <dbReference type="EMBL" id="MEA5359317.1"/>
    </source>
</evidence>
<dbReference type="SUPFAM" id="SSF53955">
    <property type="entry name" value="Lysozyme-like"/>
    <property type="match status" value="1"/>
</dbReference>
<accession>A0ABU5QZG2</accession>
<keyword evidence="1" id="KW-0121">Carboxypeptidase</keyword>
<comment type="caution">
    <text evidence="12">The sequence shown here is derived from an EMBL/GenBank/DDBJ whole genome shotgun (WGS) entry which is preliminary data.</text>
</comment>
<evidence type="ECO:0000256" key="5">
    <source>
        <dbReference type="ARBA" id="ARBA00022801"/>
    </source>
</evidence>
<evidence type="ECO:0000256" key="6">
    <source>
        <dbReference type="ARBA" id="ARBA00023268"/>
    </source>
</evidence>
<comment type="catalytic activity">
    <reaction evidence="7">
        <text>Preferential cleavage: (Ac)2-L-Lys-D-Ala-|-D-Ala. Also transpeptidation of peptidyl-alanyl moieties that are N-acyl substituents of D-alanine.</text>
        <dbReference type="EC" id="3.4.16.4"/>
    </reaction>
</comment>
<dbReference type="PANTHER" id="PTHR32282">
    <property type="entry name" value="BINDING PROTEIN TRANSPEPTIDASE, PUTATIVE-RELATED"/>
    <property type="match status" value="1"/>
</dbReference>
<dbReference type="Gene3D" id="3.40.710.10">
    <property type="entry name" value="DD-peptidase/beta-lactamase superfamily"/>
    <property type="match status" value="1"/>
</dbReference>
<dbReference type="Pfam" id="PF00912">
    <property type="entry name" value="Transgly"/>
    <property type="match status" value="1"/>
</dbReference>
<proteinExistence type="predicted"/>
<dbReference type="GO" id="GO:0016757">
    <property type="term" value="F:glycosyltransferase activity"/>
    <property type="evidence" value="ECO:0007669"/>
    <property type="project" value="UniProtKB-KW"/>
</dbReference>
<evidence type="ECO:0000256" key="2">
    <source>
        <dbReference type="ARBA" id="ARBA00022670"/>
    </source>
</evidence>
<feature type="domain" description="Glycosyl transferase family 51" evidence="11">
    <location>
        <begin position="66"/>
        <end position="252"/>
    </location>
</feature>
<dbReference type="InterPro" id="IPR012338">
    <property type="entry name" value="Beta-lactam/transpept-like"/>
</dbReference>
<keyword evidence="13" id="KW-1185">Reference proteome</keyword>
<gene>
    <name evidence="12" type="ORF">VA596_07200</name>
</gene>
<evidence type="ECO:0000256" key="8">
    <source>
        <dbReference type="ARBA" id="ARBA00049902"/>
    </source>
</evidence>
<dbReference type="InterPro" id="IPR023346">
    <property type="entry name" value="Lysozyme-like_dom_sf"/>
</dbReference>
<dbReference type="RefSeq" id="WP_323324526.1">
    <property type="nucleotide sequence ID" value="NZ_JAYFSI010000001.1"/>
</dbReference>
<keyword evidence="6" id="KW-0511">Multifunctional enzyme</keyword>
<evidence type="ECO:0000256" key="7">
    <source>
        <dbReference type="ARBA" id="ARBA00034000"/>
    </source>
</evidence>
<evidence type="ECO:0000256" key="1">
    <source>
        <dbReference type="ARBA" id="ARBA00022645"/>
    </source>
</evidence>
<evidence type="ECO:0000313" key="13">
    <source>
        <dbReference type="Proteomes" id="UP001304298"/>
    </source>
</evidence>
<evidence type="ECO:0000256" key="4">
    <source>
        <dbReference type="ARBA" id="ARBA00022679"/>
    </source>
</evidence>
<organism evidence="12 13">
    <name type="scientific">Amycolatopsis heterodermiae</name>
    <dbReference type="NCBI Taxonomy" id="3110235"/>
    <lineage>
        <taxon>Bacteria</taxon>
        <taxon>Bacillati</taxon>
        <taxon>Actinomycetota</taxon>
        <taxon>Actinomycetes</taxon>
        <taxon>Pseudonocardiales</taxon>
        <taxon>Pseudonocardiaceae</taxon>
        <taxon>Amycolatopsis</taxon>
    </lineage>
</organism>
<dbReference type="EMBL" id="JAYFSI010000001">
    <property type="protein sequence ID" value="MEA5359317.1"/>
    <property type="molecule type" value="Genomic_DNA"/>
</dbReference>
<dbReference type="InterPro" id="IPR036950">
    <property type="entry name" value="PBP_transglycosylase"/>
</dbReference>
<dbReference type="EC" id="2.4.-.-" evidence="12"/>
<dbReference type="PANTHER" id="PTHR32282:SF33">
    <property type="entry name" value="PEPTIDOGLYCAN GLYCOSYLTRANSFERASE"/>
    <property type="match status" value="1"/>
</dbReference>
<evidence type="ECO:0000259" key="11">
    <source>
        <dbReference type="Pfam" id="PF00912"/>
    </source>
</evidence>
<reference evidence="12 13" key="1">
    <citation type="submission" date="2023-12" db="EMBL/GenBank/DDBJ databases">
        <title>Amycolatopsis sp. V23-08.</title>
        <authorList>
            <person name="Somphong A."/>
        </authorList>
    </citation>
    <scope>NUCLEOTIDE SEQUENCE [LARGE SCALE GENOMIC DNA]</scope>
    <source>
        <strain evidence="12 13">V23-08</strain>
    </source>
</reference>
<name>A0ABU5QZG2_9PSEU</name>
<dbReference type="InterPro" id="IPR001264">
    <property type="entry name" value="Glyco_trans_51"/>
</dbReference>
<keyword evidence="4 12" id="KW-0808">Transferase</keyword>
<keyword evidence="3 12" id="KW-0328">Glycosyltransferase</keyword>
<dbReference type="InterPro" id="IPR001460">
    <property type="entry name" value="PCN-bd_Tpept"/>
</dbReference>
<evidence type="ECO:0000256" key="9">
    <source>
        <dbReference type="SAM" id="MobiDB-lite"/>
    </source>
</evidence>
<protein>
    <submittedName>
        <fullName evidence="12">Transglycosylase domain-containing protein</fullName>
        <ecNumber evidence="12">2.4.-.-</ecNumber>
    </submittedName>
</protein>